<dbReference type="EMBL" id="DS499596">
    <property type="protein sequence ID" value="EDP53673.1"/>
    <property type="molecule type" value="Genomic_DNA"/>
</dbReference>
<dbReference type="AlphaFoldDB" id="B0XXR7"/>
<evidence type="ECO:0000313" key="2">
    <source>
        <dbReference type="EMBL" id="EDP53673.1"/>
    </source>
</evidence>
<reference evidence="2 3" key="1">
    <citation type="journal article" date="2008" name="PLoS Genet.">
        <title>Genomic islands in the pathogenic filamentous fungus Aspergillus fumigatus.</title>
        <authorList>
            <person name="Fedorova N.D."/>
            <person name="Khaldi N."/>
            <person name="Joardar V.S."/>
            <person name="Maiti R."/>
            <person name="Amedeo P."/>
            <person name="Anderson M.J."/>
            <person name="Crabtree J."/>
            <person name="Silva J.C."/>
            <person name="Badger J.H."/>
            <person name="Albarraq A."/>
            <person name="Angiuoli S."/>
            <person name="Bussey H."/>
            <person name="Bowyer P."/>
            <person name="Cotty P.J."/>
            <person name="Dyer P.S."/>
            <person name="Egan A."/>
            <person name="Galens K."/>
            <person name="Fraser-Liggett C.M."/>
            <person name="Haas B.J."/>
            <person name="Inman J.M."/>
            <person name="Kent R."/>
            <person name="Lemieux S."/>
            <person name="Malavazi I."/>
            <person name="Orvis J."/>
            <person name="Roemer T."/>
            <person name="Ronning C.M."/>
            <person name="Sundaram J.P."/>
            <person name="Sutton G."/>
            <person name="Turner G."/>
            <person name="Venter J.C."/>
            <person name="White O.R."/>
            <person name="Whitty B.R."/>
            <person name="Youngman P."/>
            <person name="Wolfe K.H."/>
            <person name="Goldman G.H."/>
            <person name="Wortman J.R."/>
            <person name="Jiang B."/>
            <person name="Denning D.W."/>
            <person name="Nierman W.C."/>
        </authorList>
    </citation>
    <scope>NUCLEOTIDE SEQUENCE [LARGE SCALE GENOMIC DNA]</scope>
    <source>
        <strain evidence="3">CBS 144.89 / FGSC A1163 / CEA10</strain>
    </source>
</reference>
<keyword evidence="3" id="KW-1185">Reference proteome</keyword>
<dbReference type="Proteomes" id="UP000001699">
    <property type="component" value="Unassembled WGS sequence"/>
</dbReference>
<feature type="signal peptide" evidence="1">
    <location>
        <begin position="1"/>
        <end position="23"/>
    </location>
</feature>
<protein>
    <submittedName>
        <fullName evidence="2">Uncharacterized protein</fullName>
    </submittedName>
</protein>
<dbReference type="OrthoDB" id="3552888at2759"/>
<name>B0XXR7_ASPFC</name>
<dbReference type="VEuPathDB" id="FungiDB:AFUB_048600"/>
<evidence type="ECO:0000256" key="1">
    <source>
        <dbReference type="SAM" id="SignalP"/>
    </source>
</evidence>
<organism evidence="2 3">
    <name type="scientific">Aspergillus fumigatus (strain CBS 144.89 / FGSC A1163 / CEA10)</name>
    <name type="common">Neosartorya fumigata</name>
    <dbReference type="NCBI Taxonomy" id="451804"/>
    <lineage>
        <taxon>Eukaryota</taxon>
        <taxon>Fungi</taxon>
        <taxon>Dikarya</taxon>
        <taxon>Ascomycota</taxon>
        <taxon>Pezizomycotina</taxon>
        <taxon>Eurotiomycetes</taxon>
        <taxon>Eurotiomycetidae</taxon>
        <taxon>Eurotiales</taxon>
        <taxon>Aspergillaceae</taxon>
        <taxon>Aspergillus</taxon>
        <taxon>Aspergillus subgen. Fumigati</taxon>
    </lineage>
</organism>
<keyword evidence="1" id="KW-0732">Signal</keyword>
<dbReference type="HOGENOM" id="CLU_1740072_0_0_1"/>
<gene>
    <name evidence="2" type="ORF">AFUB_048600</name>
</gene>
<proteinExistence type="predicted"/>
<feature type="chain" id="PRO_5002758010" evidence="1">
    <location>
        <begin position="24"/>
        <end position="150"/>
    </location>
</feature>
<accession>B0XXR7</accession>
<sequence length="150" mass="16185">MKLGSMVLCLLSAAVGSMGVVEGASLVYDANINKLDAEPTCSLHYGLARVDETVSNIAHLSDVANFTCSVPAATCARVSHEGSSSIFFCNFESHNIETRCENLIESAKKVCNTCRMGDRYTYGYVSRSLVDGSQSYPYLVAIGDDYAFEP</sequence>
<evidence type="ECO:0000313" key="3">
    <source>
        <dbReference type="Proteomes" id="UP000001699"/>
    </source>
</evidence>